<feature type="transmembrane region" description="Helical" evidence="1">
    <location>
        <begin position="63"/>
        <end position="82"/>
    </location>
</feature>
<gene>
    <name evidence="2" type="ordered locus">CHU_0404</name>
</gene>
<feature type="transmembrane region" description="Helical" evidence="1">
    <location>
        <begin position="30"/>
        <end position="51"/>
    </location>
</feature>
<sequence length="320" mass="36196">MKGLFAITIATIYGLCIRLSFGLLHGFLEIMSITFLFLIPFVIGYLTIILIPAEKTKTNWSAFLKPWITCFVILIITLITKIEGTICWIMIFPIFSVLAGLGGILAHKTRKRKNVSEDDWKNRPTLDASMILLIPILIGLIEGERTSSGQILTVTKEISLQASPTEIWSELIHINEVDSIEKKSIISSTLGFPRHIRTHLDTARVGGKRTAYYEKGLTFEETITAYEPERLMILDIKTDPDKISAQVMDEHILIGGKHLDILEDTYELQALSNGCSKLKLTSKFYINTPFNWYAGLWGNYLMSDILKNELELIKNRAEAK</sequence>
<dbReference type="EMBL" id="CP000383">
    <property type="protein sequence ID" value="ABG57694.1"/>
    <property type="molecule type" value="Genomic_DNA"/>
</dbReference>
<organism evidence="2 3">
    <name type="scientific">Cytophaga hutchinsonii (strain ATCC 33406 / DSM 1761 / CIP 103989 / NBRC 15051 / NCIMB 9469 / D465)</name>
    <dbReference type="NCBI Taxonomy" id="269798"/>
    <lineage>
        <taxon>Bacteria</taxon>
        <taxon>Pseudomonadati</taxon>
        <taxon>Bacteroidota</taxon>
        <taxon>Cytophagia</taxon>
        <taxon>Cytophagales</taxon>
        <taxon>Cytophagaceae</taxon>
        <taxon>Cytophaga</taxon>
    </lineage>
</organism>
<evidence type="ECO:0000256" key="1">
    <source>
        <dbReference type="SAM" id="Phobius"/>
    </source>
</evidence>
<keyword evidence="1" id="KW-1133">Transmembrane helix</keyword>
<dbReference type="AlphaFoldDB" id="A0A6N4SN41"/>
<keyword evidence="1" id="KW-0472">Membrane</keyword>
<accession>A0A6N4SN41</accession>
<evidence type="ECO:0008006" key="4">
    <source>
        <dbReference type="Google" id="ProtNLM"/>
    </source>
</evidence>
<feature type="transmembrane region" description="Helical" evidence="1">
    <location>
        <begin position="88"/>
        <end position="106"/>
    </location>
</feature>
<evidence type="ECO:0000313" key="3">
    <source>
        <dbReference type="Proteomes" id="UP000001822"/>
    </source>
</evidence>
<dbReference type="Proteomes" id="UP000001822">
    <property type="component" value="Chromosome"/>
</dbReference>
<keyword evidence="1" id="KW-0812">Transmembrane</keyword>
<evidence type="ECO:0000313" key="2">
    <source>
        <dbReference type="EMBL" id="ABG57694.1"/>
    </source>
</evidence>
<keyword evidence="3" id="KW-1185">Reference proteome</keyword>
<name>A0A6N4SN41_CYTH3</name>
<proteinExistence type="predicted"/>
<dbReference type="KEGG" id="chu:CHU_0404"/>
<dbReference type="RefSeq" id="WP_011583810.1">
    <property type="nucleotide sequence ID" value="NC_008255.1"/>
</dbReference>
<protein>
    <recommendedName>
        <fullName evidence="4">SRPBCC family protein</fullName>
    </recommendedName>
</protein>
<reference evidence="2 3" key="1">
    <citation type="journal article" date="2007" name="Appl. Environ. Microbiol.">
        <title>Genome sequence of the cellulolytic gliding bacterium Cytophaga hutchinsonii.</title>
        <authorList>
            <person name="Xie G."/>
            <person name="Bruce D.C."/>
            <person name="Challacombe J.F."/>
            <person name="Chertkov O."/>
            <person name="Detter J.C."/>
            <person name="Gilna P."/>
            <person name="Han C.S."/>
            <person name="Lucas S."/>
            <person name="Misra M."/>
            <person name="Myers G.L."/>
            <person name="Richardson P."/>
            <person name="Tapia R."/>
            <person name="Thayer N."/>
            <person name="Thompson L.S."/>
            <person name="Brettin T.S."/>
            <person name="Henrissat B."/>
            <person name="Wilson D.B."/>
            <person name="McBride M.J."/>
        </authorList>
    </citation>
    <scope>NUCLEOTIDE SEQUENCE [LARGE SCALE GENOMIC DNA]</scope>
    <source>
        <strain evidence="3">ATCC 33406 / DSM 1761 / CIP 103989 / NBRC 15051 / NCIMB 9469 / D465</strain>
    </source>
</reference>
<dbReference type="SUPFAM" id="SSF55961">
    <property type="entry name" value="Bet v1-like"/>
    <property type="match status" value="1"/>
</dbReference>